<feature type="region of interest" description="Disordered" evidence="1">
    <location>
        <begin position="382"/>
        <end position="409"/>
    </location>
</feature>
<name>A0A1Y1I7W8_KLENI</name>
<feature type="region of interest" description="Disordered" evidence="1">
    <location>
        <begin position="193"/>
        <end position="215"/>
    </location>
</feature>
<organism evidence="2 3">
    <name type="scientific">Klebsormidium nitens</name>
    <name type="common">Green alga</name>
    <name type="synonym">Ulothrix nitens</name>
    <dbReference type="NCBI Taxonomy" id="105231"/>
    <lineage>
        <taxon>Eukaryota</taxon>
        <taxon>Viridiplantae</taxon>
        <taxon>Streptophyta</taxon>
        <taxon>Klebsormidiophyceae</taxon>
        <taxon>Klebsormidiales</taxon>
        <taxon>Klebsormidiaceae</taxon>
        <taxon>Klebsormidium</taxon>
    </lineage>
</organism>
<gene>
    <name evidence="2" type="ORF">KFL_002670030</name>
</gene>
<evidence type="ECO:0000256" key="1">
    <source>
        <dbReference type="SAM" id="MobiDB-lite"/>
    </source>
</evidence>
<accession>A0A1Y1I7W8</accession>
<reference evidence="2 3" key="1">
    <citation type="journal article" date="2014" name="Nat. Commun.">
        <title>Klebsormidium flaccidum genome reveals primary factors for plant terrestrial adaptation.</title>
        <authorList>
            <person name="Hori K."/>
            <person name="Maruyama F."/>
            <person name="Fujisawa T."/>
            <person name="Togashi T."/>
            <person name="Yamamoto N."/>
            <person name="Seo M."/>
            <person name="Sato S."/>
            <person name="Yamada T."/>
            <person name="Mori H."/>
            <person name="Tajima N."/>
            <person name="Moriyama T."/>
            <person name="Ikeuchi M."/>
            <person name="Watanabe M."/>
            <person name="Wada H."/>
            <person name="Kobayashi K."/>
            <person name="Saito M."/>
            <person name="Masuda T."/>
            <person name="Sasaki-Sekimoto Y."/>
            <person name="Mashiguchi K."/>
            <person name="Awai K."/>
            <person name="Shimojima M."/>
            <person name="Masuda S."/>
            <person name="Iwai M."/>
            <person name="Nobusawa T."/>
            <person name="Narise T."/>
            <person name="Kondo S."/>
            <person name="Saito H."/>
            <person name="Sato R."/>
            <person name="Murakawa M."/>
            <person name="Ihara Y."/>
            <person name="Oshima-Yamada Y."/>
            <person name="Ohtaka K."/>
            <person name="Satoh M."/>
            <person name="Sonobe K."/>
            <person name="Ishii M."/>
            <person name="Ohtani R."/>
            <person name="Kanamori-Sato M."/>
            <person name="Honoki R."/>
            <person name="Miyazaki D."/>
            <person name="Mochizuki H."/>
            <person name="Umetsu J."/>
            <person name="Higashi K."/>
            <person name="Shibata D."/>
            <person name="Kamiya Y."/>
            <person name="Sato N."/>
            <person name="Nakamura Y."/>
            <person name="Tabata S."/>
            <person name="Ida S."/>
            <person name="Kurokawa K."/>
            <person name="Ohta H."/>
        </authorList>
    </citation>
    <scope>NUCLEOTIDE SEQUENCE [LARGE SCALE GENOMIC DNA]</scope>
    <source>
        <strain evidence="2 3">NIES-2285</strain>
    </source>
</reference>
<dbReference type="EMBL" id="DF237216">
    <property type="protein sequence ID" value="GAQ86042.1"/>
    <property type="molecule type" value="Genomic_DNA"/>
</dbReference>
<proteinExistence type="predicted"/>
<evidence type="ECO:0000313" key="3">
    <source>
        <dbReference type="Proteomes" id="UP000054558"/>
    </source>
</evidence>
<dbReference type="OrthoDB" id="2015035at2759"/>
<evidence type="ECO:0000313" key="2">
    <source>
        <dbReference type="EMBL" id="GAQ86042.1"/>
    </source>
</evidence>
<dbReference type="Proteomes" id="UP000054558">
    <property type="component" value="Unassembled WGS sequence"/>
</dbReference>
<keyword evidence="3" id="KW-1185">Reference proteome</keyword>
<sequence>MLERARPQEAFRSSEKSPVWRFEGAKSVMRQSVTRATEKRCKSHEELFSGHTWHGARERARLDDVYDLGRVAEEKFLRAVGLKWMLNQGVTNHWADWLPCAHAAFPFGAVPADRLQRIRRGDTTRIVRPERVPFYSSQAHCCGKTGGVQLTKAGPQTNAKDRKLCFAAIAFTQKCSVAPPQAEKLAEYKPKLDPRTFGRQTTSVSADDEDTDAKPENCGLEEIVSGFGLRRLRPDGLFAGGDCAAGRNSERHLWRAVVPGPGPNLIGTAGTTGTFPPSSFCSNDGITLALQIPNESGCAAACVAWNLVRGIPGGAFAAVPACVGFSYVLEFHEALAGPPAGCCKLLSASQPLVDSGPAYTTYGESSGQWDLPDRCARARTANEGKFMRPQHSQTRAPVSNVRLRDPKRL</sequence>
<protein>
    <submittedName>
        <fullName evidence="2">Uncharacterized protein</fullName>
    </submittedName>
</protein>
<dbReference type="AlphaFoldDB" id="A0A1Y1I7W8"/>